<name>A0ABX6EVL9_KLUMA</name>
<evidence type="ECO:0000313" key="1">
    <source>
        <dbReference type="EMBL" id="QGN15163.1"/>
    </source>
</evidence>
<dbReference type="EMBL" id="CP015056">
    <property type="protein sequence ID" value="QGN15163.1"/>
    <property type="molecule type" value="Genomic_DNA"/>
</dbReference>
<keyword evidence="2" id="KW-1185">Reference proteome</keyword>
<dbReference type="PANTHER" id="PTHR31240">
    <property type="entry name" value="MATERNAL EFFECT EMBRYO ARREST 18"/>
    <property type="match status" value="1"/>
</dbReference>
<gene>
    <name evidence="1" type="ORF">FIM1_1850</name>
</gene>
<protein>
    <submittedName>
        <fullName evidence="1">Protein YNL011C</fullName>
    </submittedName>
</protein>
<dbReference type="Proteomes" id="UP000422736">
    <property type="component" value="Chromosome 3"/>
</dbReference>
<dbReference type="Gene3D" id="3.40.50.10680">
    <property type="entry name" value="CofD-like domains"/>
    <property type="match status" value="1"/>
</dbReference>
<dbReference type="SUPFAM" id="SSF142338">
    <property type="entry name" value="CofD-like"/>
    <property type="match status" value="1"/>
</dbReference>
<evidence type="ECO:0000313" key="2">
    <source>
        <dbReference type="Proteomes" id="UP000422736"/>
    </source>
</evidence>
<dbReference type="Pfam" id="PF01933">
    <property type="entry name" value="CofD"/>
    <property type="match status" value="2"/>
</dbReference>
<reference evidence="1 2" key="1">
    <citation type="submission" date="2016-03" db="EMBL/GenBank/DDBJ databases">
        <title>How can Kluyveromyces marxianus grow so fast - potential evolutionary course in Saccharomyces Complex revealed by comparative genomics.</title>
        <authorList>
            <person name="Mo W."/>
            <person name="Lu W."/>
            <person name="Yang X."/>
            <person name="Qi J."/>
            <person name="Lv H."/>
        </authorList>
    </citation>
    <scope>NUCLEOTIDE SEQUENCE [LARGE SCALE GENOMIC DNA]</scope>
    <source>
        <strain evidence="1 2">FIM1</strain>
    </source>
</reference>
<sequence length="459" mass="48511">MRVVVFSGGSATNALVSCFEKVANLSRGGGGVSRDTQLSSSSTNKNTTTYIIPVSDDGGSTSEILRCFGGLAVGDLRNRALVLFQDEGAREFLHHRLNKDSRAARAEWDAVVGGTHPLWRLLDRSRQECRALIAESLRVFQAAQTQAAQASAQTQFNFSTASLGNIVLKALEMQYGIDDALHKFLRLGGVHEEVVSIMPCVTLQGAGGPGPGPAGPGPAAPAAPRLDLQLVLLNGDVITGQSEISHPAGGSQLHFSKTADSHPRLAAAVQQLRYVVNGGKSSSSSSSAFADASSAHASAVHVSAHGPAIASIRAADLIVYSIGSLITSLMPSLIVPEIAAAIAANTTAQKVLLQNGTYDRESYGLSCEDYTSLVASTLQQAMAEGKFGFESQSESQSQSIPISQFITHVIRLEDSEIVSRPNLSPTSSNPEIVTLTIPSNGNRLYHPDHLYQTLRTIIQ</sequence>
<dbReference type="PROSITE" id="PS51257">
    <property type="entry name" value="PROKAR_LIPOPROTEIN"/>
    <property type="match status" value="1"/>
</dbReference>
<accession>A0ABX6EVL9</accession>
<organism evidence="1 2">
    <name type="scientific">Kluyveromyces marxianus</name>
    <name type="common">Yeast</name>
    <name type="synonym">Candida kefyr</name>
    <dbReference type="NCBI Taxonomy" id="4911"/>
    <lineage>
        <taxon>Eukaryota</taxon>
        <taxon>Fungi</taxon>
        <taxon>Dikarya</taxon>
        <taxon>Ascomycota</taxon>
        <taxon>Saccharomycotina</taxon>
        <taxon>Saccharomycetes</taxon>
        <taxon>Saccharomycetales</taxon>
        <taxon>Saccharomycetaceae</taxon>
        <taxon>Kluyveromyces</taxon>
    </lineage>
</organism>
<proteinExistence type="predicted"/>
<dbReference type="PANTHER" id="PTHR31240:SF0">
    <property type="entry name" value="MATERNAL EFFECT EMBRYO ARREST 18"/>
    <property type="match status" value="1"/>
</dbReference>
<dbReference type="InterPro" id="IPR038136">
    <property type="entry name" value="CofD-like_dom_sf"/>
</dbReference>
<reference evidence="1 2" key="2">
    <citation type="submission" date="2019-11" db="EMBL/GenBank/DDBJ databases">
        <authorList>
            <person name="Lu H."/>
        </authorList>
    </citation>
    <scope>NUCLEOTIDE SEQUENCE [LARGE SCALE GENOMIC DNA]</scope>
    <source>
        <strain evidence="1 2">FIM1</strain>
    </source>
</reference>
<dbReference type="InterPro" id="IPR002882">
    <property type="entry name" value="CofD"/>
</dbReference>